<gene>
    <name evidence="1" type="ORF">GCM10022229_15030</name>
</gene>
<sequence>MLLLACSLQVQARTVTAKIARVTTAVATLEGVEVRLDWPADADSGELLLRAARVDAPDVGYRFRALAWRCPLMRDGQGGWRCDGELRAHGGKPLRLSLALASGSTDATLSQGAASVALHRNAATPDDTAIDLAQVPVAWVQALSSQAWSDGRLTAGTVDGAIAVRTPAQRPMQVEGDFKLAGIALETPDGAIAGEQLGGRFHVDYRKPGNAAMLSLDGALRGGQFLYDTTYVVLPGHDVPVGLDAMQRGGQGWALSSIRWDDGDALAARGTASFGPDATLRDLDIELHSRDMPSLAARYLSGWLGIAGLSELDASGALDARVRMADGALASVDARVHDVTLEAAGKGLSFTGLDGDLRVSDGDAPVDSTLRWRSGSLQGIAFGPATLPWRSAGGVLRSRAPVVVPVLGGQLRFDGLVIQPPAGGEGLQVGFGLALQGLELGELSQALGGPAFGGTLDGNIPAARYAGDRLDFDGGLSMQVFDGSIDVTALSMERPFGVAPTLSADFALRDLDLLAITEVFDVGSISGRLDGRIDDLRLVDWTPVAFDAELHTVRRHGVRQRISQRAVQDISSVGDASFVGSLQGRLIGLFDDFGYARIGISCRLANQVCAMDGLHSSGDGFTIVEGSGIPRLDVVGFNRNVDWPTLVERITAVGSGDVTPVFE</sequence>
<keyword evidence="2" id="KW-1185">Reference proteome</keyword>
<dbReference type="EMBL" id="BAAAZU010000006">
    <property type="protein sequence ID" value="GAA3922231.1"/>
    <property type="molecule type" value="Genomic_DNA"/>
</dbReference>
<proteinExistence type="predicted"/>
<dbReference type="Proteomes" id="UP001501727">
    <property type="component" value="Unassembled WGS sequence"/>
</dbReference>
<reference evidence="2" key="1">
    <citation type="journal article" date="2019" name="Int. J. Syst. Evol. Microbiol.">
        <title>The Global Catalogue of Microorganisms (GCM) 10K type strain sequencing project: providing services to taxonomists for standard genome sequencing and annotation.</title>
        <authorList>
            <consortium name="The Broad Institute Genomics Platform"/>
            <consortium name="The Broad Institute Genome Sequencing Center for Infectious Disease"/>
            <person name="Wu L."/>
            <person name="Ma J."/>
        </authorList>
    </citation>
    <scope>NUCLEOTIDE SEQUENCE [LARGE SCALE GENOMIC DNA]</scope>
    <source>
        <strain evidence="2">JCM 16916</strain>
    </source>
</reference>
<name>A0ABP7MJY1_9GAMM</name>
<evidence type="ECO:0000313" key="2">
    <source>
        <dbReference type="Proteomes" id="UP001501727"/>
    </source>
</evidence>
<protein>
    <recommendedName>
        <fullName evidence="3">Dicarboxylate transport domain-containing protein</fullName>
    </recommendedName>
</protein>
<organism evidence="1 2">
    <name type="scientific">Luteimonas lutimaris</name>
    <dbReference type="NCBI Taxonomy" id="698645"/>
    <lineage>
        <taxon>Bacteria</taxon>
        <taxon>Pseudomonadati</taxon>
        <taxon>Pseudomonadota</taxon>
        <taxon>Gammaproteobacteria</taxon>
        <taxon>Lysobacterales</taxon>
        <taxon>Lysobacteraceae</taxon>
        <taxon>Luteimonas</taxon>
    </lineage>
</organism>
<evidence type="ECO:0008006" key="3">
    <source>
        <dbReference type="Google" id="ProtNLM"/>
    </source>
</evidence>
<evidence type="ECO:0000313" key="1">
    <source>
        <dbReference type="EMBL" id="GAA3922231.1"/>
    </source>
</evidence>
<comment type="caution">
    <text evidence="1">The sequence shown here is derived from an EMBL/GenBank/DDBJ whole genome shotgun (WGS) entry which is preliminary data.</text>
</comment>
<accession>A0ABP7MJY1</accession>